<name>A0A0A9AM15_ARUDO</name>
<dbReference type="EMBL" id="GBRH01247905">
    <property type="protein sequence ID" value="JAD49990.1"/>
    <property type="molecule type" value="Transcribed_RNA"/>
</dbReference>
<dbReference type="AlphaFoldDB" id="A0A0A9AM15"/>
<sequence>MTLLRHLMEGVPTLCLVRAGLLVYRPFVLLSATSGAQAHGSPTQLCRPDIVQSD</sequence>
<proteinExistence type="predicted"/>
<accession>A0A0A9AM15</accession>
<organism evidence="1">
    <name type="scientific">Arundo donax</name>
    <name type="common">Giant reed</name>
    <name type="synonym">Donax arundinaceus</name>
    <dbReference type="NCBI Taxonomy" id="35708"/>
    <lineage>
        <taxon>Eukaryota</taxon>
        <taxon>Viridiplantae</taxon>
        <taxon>Streptophyta</taxon>
        <taxon>Embryophyta</taxon>
        <taxon>Tracheophyta</taxon>
        <taxon>Spermatophyta</taxon>
        <taxon>Magnoliopsida</taxon>
        <taxon>Liliopsida</taxon>
        <taxon>Poales</taxon>
        <taxon>Poaceae</taxon>
        <taxon>PACMAD clade</taxon>
        <taxon>Arundinoideae</taxon>
        <taxon>Arundineae</taxon>
        <taxon>Arundo</taxon>
    </lineage>
</organism>
<reference evidence="1" key="2">
    <citation type="journal article" date="2015" name="Data Brief">
        <title>Shoot transcriptome of the giant reed, Arundo donax.</title>
        <authorList>
            <person name="Barrero R.A."/>
            <person name="Guerrero F.D."/>
            <person name="Moolhuijzen P."/>
            <person name="Goolsby J.A."/>
            <person name="Tidwell J."/>
            <person name="Bellgard S.E."/>
            <person name="Bellgard M.I."/>
        </authorList>
    </citation>
    <scope>NUCLEOTIDE SEQUENCE</scope>
    <source>
        <tissue evidence="1">Shoot tissue taken approximately 20 cm above the soil surface</tissue>
    </source>
</reference>
<evidence type="ECO:0000313" key="1">
    <source>
        <dbReference type="EMBL" id="JAD49990.1"/>
    </source>
</evidence>
<protein>
    <submittedName>
        <fullName evidence="1">Uncharacterized protein</fullName>
    </submittedName>
</protein>
<reference evidence="1" key="1">
    <citation type="submission" date="2014-09" db="EMBL/GenBank/DDBJ databases">
        <authorList>
            <person name="Magalhaes I.L.F."/>
            <person name="Oliveira U."/>
            <person name="Santos F.R."/>
            <person name="Vidigal T.H.D.A."/>
            <person name="Brescovit A.D."/>
            <person name="Santos A.J."/>
        </authorList>
    </citation>
    <scope>NUCLEOTIDE SEQUENCE</scope>
    <source>
        <tissue evidence="1">Shoot tissue taken approximately 20 cm above the soil surface</tissue>
    </source>
</reference>